<proteinExistence type="predicted"/>
<evidence type="ECO:0000313" key="3">
    <source>
        <dbReference type="Proteomes" id="UP000315252"/>
    </source>
</evidence>
<comment type="caution">
    <text evidence="2">The sequence shown here is derived from an EMBL/GenBank/DDBJ whole genome shotgun (WGS) entry which is preliminary data.</text>
</comment>
<keyword evidence="3" id="KW-1185">Reference proteome</keyword>
<accession>A0A545U228</accession>
<dbReference type="AlphaFoldDB" id="A0A545U228"/>
<evidence type="ECO:0000259" key="1">
    <source>
        <dbReference type="Pfam" id="PF01636"/>
    </source>
</evidence>
<dbReference type="EMBL" id="VHSH01000001">
    <property type="protein sequence ID" value="TQV83506.1"/>
    <property type="molecule type" value="Genomic_DNA"/>
</dbReference>
<dbReference type="Gene3D" id="3.90.1200.10">
    <property type="match status" value="1"/>
</dbReference>
<keyword evidence="2" id="KW-0808">Transferase</keyword>
<gene>
    <name evidence="2" type="ORF">FKG95_02640</name>
</gene>
<dbReference type="InterPro" id="IPR011009">
    <property type="entry name" value="Kinase-like_dom_sf"/>
</dbReference>
<feature type="domain" description="Aminoglycoside phosphotransferase" evidence="1">
    <location>
        <begin position="120"/>
        <end position="327"/>
    </location>
</feature>
<dbReference type="OrthoDB" id="6146956at2"/>
<reference evidence="2 3" key="1">
    <citation type="submission" date="2019-06" db="EMBL/GenBank/DDBJ databases">
        <title>Whole genome sequence for Rhodospirillaceae sp. R148.</title>
        <authorList>
            <person name="Wang G."/>
        </authorList>
    </citation>
    <scope>NUCLEOTIDE SEQUENCE [LARGE SCALE GENOMIC DNA]</scope>
    <source>
        <strain evidence="2 3">R148</strain>
    </source>
</reference>
<dbReference type="InterPro" id="IPR002575">
    <property type="entry name" value="Aminoglycoside_PTrfase"/>
</dbReference>
<evidence type="ECO:0000313" key="2">
    <source>
        <dbReference type="EMBL" id="TQV83506.1"/>
    </source>
</evidence>
<name>A0A545U228_9PROT</name>
<dbReference type="GO" id="GO:0016740">
    <property type="term" value="F:transferase activity"/>
    <property type="evidence" value="ECO:0007669"/>
    <property type="project" value="UniProtKB-KW"/>
</dbReference>
<protein>
    <submittedName>
        <fullName evidence="2">Aminoglycoside phosphotransferase family protein</fullName>
    </submittedName>
</protein>
<dbReference type="Pfam" id="PF01636">
    <property type="entry name" value="APH"/>
    <property type="match status" value="1"/>
</dbReference>
<organism evidence="2 3">
    <name type="scientific">Denitrobaculum tricleocarpae</name>
    <dbReference type="NCBI Taxonomy" id="2591009"/>
    <lineage>
        <taxon>Bacteria</taxon>
        <taxon>Pseudomonadati</taxon>
        <taxon>Pseudomonadota</taxon>
        <taxon>Alphaproteobacteria</taxon>
        <taxon>Rhodospirillales</taxon>
        <taxon>Rhodospirillaceae</taxon>
        <taxon>Denitrobaculum</taxon>
    </lineage>
</organism>
<sequence length="438" mass="48091">MSDPPSVFFNAEAVRGRTARELYVGITIERDAVIPPLSHSHCRCFGFILPGAACPPTQVCAKQNQSQITSSVRIRKVMSVIANLSALLATLQEIEGFASTALEELQPLEVKGLAHDHVEVKGRNLLLRVPKQSQFAMAAAENLNYQAACFRRVGQSGHAPSLKAVIAPSESVPMGALLVEQINGRPPSLPQDLGALAECMARVHALPVPGKTQRPPLGDHANPVAGAMKEIEQQAEFLDEAALSSESRQEIEAELAWARPFAAETQGQSQPQTLVLTDTHPGNFLIDPEGRAIIVDLEKALYGSPATDLAHATIYSSTTWDTDVYADLSIDEVAGFYRRYLETVPEELAETLRPWMLPLRRITMLRAVTWCAKWRVVQSRSKTENKHSAASTEDWSAENNTSDLIAHVAGRVDEYLQAKTLRRMRAEWLGPASLRAFF</sequence>
<dbReference type="SUPFAM" id="SSF56112">
    <property type="entry name" value="Protein kinase-like (PK-like)"/>
    <property type="match status" value="1"/>
</dbReference>
<dbReference type="Proteomes" id="UP000315252">
    <property type="component" value="Unassembled WGS sequence"/>
</dbReference>